<proteinExistence type="predicted"/>
<dbReference type="InterPro" id="IPR000477">
    <property type="entry name" value="RT_dom"/>
</dbReference>
<dbReference type="GO" id="GO:0003964">
    <property type="term" value="F:RNA-directed DNA polymerase activity"/>
    <property type="evidence" value="ECO:0007669"/>
    <property type="project" value="UniProtKB-KW"/>
</dbReference>
<keyword evidence="3" id="KW-0540">Nuclease</keyword>
<evidence type="ECO:0000256" key="1">
    <source>
        <dbReference type="ARBA" id="ARBA00022679"/>
    </source>
</evidence>
<reference evidence="9" key="1">
    <citation type="submission" date="2018-11" db="EMBL/GenBank/DDBJ databases">
        <authorList>
            <person name="Alioto T."/>
            <person name="Alioto T."/>
        </authorList>
    </citation>
    <scope>NUCLEOTIDE SEQUENCE</scope>
</reference>
<evidence type="ECO:0000256" key="4">
    <source>
        <dbReference type="ARBA" id="ARBA00022759"/>
    </source>
</evidence>
<dbReference type="Gene3D" id="3.10.10.10">
    <property type="entry name" value="HIV Type 1 Reverse Transcriptase, subunit A, domain 1"/>
    <property type="match status" value="1"/>
</dbReference>
<accession>A0A8B6DFH1</accession>
<dbReference type="Proteomes" id="UP000596742">
    <property type="component" value="Unassembled WGS sequence"/>
</dbReference>
<dbReference type="SUPFAM" id="SSF56672">
    <property type="entry name" value="DNA/RNA polymerases"/>
    <property type="match status" value="1"/>
</dbReference>
<dbReference type="Pfam" id="PF17917">
    <property type="entry name" value="RT_RNaseH"/>
    <property type="match status" value="1"/>
</dbReference>
<evidence type="ECO:0000259" key="8">
    <source>
        <dbReference type="PROSITE" id="PS50878"/>
    </source>
</evidence>
<evidence type="ECO:0000256" key="7">
    <source>
        <dbReference type="SAM" id="MobiDB-lite"/>
    </source>
</evidence>
<evidence type="ECO:0000313" key="10">
    <source>
        <dbReference type="Proteomes" id="UP000596742"/>
    </source>
</evidence>
<organism evidence="9 10">
    <name type="scientific">Mytilus galloprovincialis</name>
    <name type="common">Mediterranean mussel</name>
    <dbReference type="NCBI Taxonomy" id="29158"/>
    <lineage>
        <taxon>Eukaryota</taxon>
        <taxon>Metazoa</taxon>
        <taxon>Spiralia</taxon>
        <taxon>Lophotrochozoa</taxon>
        <taxon>Mollusca</taxon>
        <taxon>Bivalvia</taxon>
        <taxon>Autobranchia</taxon>
        <taxon>Pteriomorphia</taxon>
        <taxon>Mytilida</taxon>
        <taxon>Mytiloidea</taxon>
        <taxon>Mytilidae</taxon>
        <taxon>Mytilinae</taxon>
        <taxon>Mytilus</taxon>
    </lineage>
</organism>
<dbReference type="InterPro" id="IPR043128">
    <property type="entry name" value="Rev_trsase/Diguanyl_cyclase"/>
</dbReference>
<dbReference type="PANTHER" id="PTHR37984:SF11">
    <property type="entry name" value="INTEGRASE CATALYTIC DOMAIN-CONTAINING PROTEIN"/>
    <property type="match status" value="1"/>
</dbReference>
<dbReference type="CDD" id="cd09274">
    <property type="entry name" value="RNase_HI_RT_Ty3"/>
    <property type="match status" value="1"/>
</dbReference>
<dbReference type="Gene3D" id="3.30.70.270">
    <property type="match status" value="2"/>
</dbReference>
<keyword evidence="1" id="KW-0808">Transferase</keyword>
<gene>
    <name evidence="9" type="ORF">MGAL_10B039709</name>
</gene>
<keyword evidence="5" id="KW-0378">Hydrolase</keyword>
<dbReference type="EMBL" id="UYJE01003285">
    <property type="protein sequence ID" value="VDI17945.1"/>
    <property type="molecule type" value="Genomic_DNA"/>
</dbReference>
<evidence type="ECO:0000313" key="9">
    <source>
        <dbReference type="EMBL" id="VDI17945.1"/>
    </source>
</evidence>
<dbReference type="InterPro" id="IPR043502">
    <property type="entry name" value="DNA/RNA_pol_sf"/>
</dbReference>
<dbReference type="AlphaFoldDB" id="A0A8B6DFH1"/>
<protein>
    <recommendedName>
        <fullName evidence="8">Reverse transcriptase domain-containing protein</fullName>
    </recommendedName>
</protein>
<dbReference type="InterPro" id="IPR041373">
    <property type="entry name" value="RT_RNaseH"/>
</dbReference>
<dbReference type="GO" id="GO:0006508">
    <property type="term" value="P:proteolysis"/>
    <property type="evidence" value="ECO:0007669"/>
    <property type="project" value="InterPro"/>
</dbReference>
<evidence type="ECO:0000256" key="2">
    <source>
        <dbReference type="ARBA" id="ARBA00022695"/>
    </source>
</evidence>
<feature type="region of interest" description="Disordered" evidence="7">
    <location>
        <begin position="59"/>
        <end position="129"/>
    </location>
</feature>
<name>A0A8B6DFH1_MYTGA</name>
<dbReference type="PANTHER" id="PTHR37984">
    <property type="entry name" value="PROTEIN CBG26694"/>
    <property type="match status" value="1"/>
</dbReference>
<dbReference type="CDD" id="cd00303">
    <property type="entry name" value="retropepsin_like"/>
    <property type="match status" value="1"/>
</dbReference>
<dbReference type="OrthoDB" id="10068942at2759"/>
<evidence type="ECO:0000256" key="5">
    <source>
        <dbReference type="ARBA" id="ARBA00022801"/>
    </source>
</evidence>
<dbReference type="PROSITE" id="PS50878">
    <property type="entry name" value="RT_POL"/>
    <property type="match status" value="1"/>
</dbReference>
<dbReference type="PROSITE" id="PS00141">
    <property type="entry name" value="ASP_PROTEASE"/>
    <property type="match status" value="1"/>
</dbReference>
<sequence>MEWELQHRQEETEWVSQIGGGHGDTSRIEGRQRSALWIGDGLEASTQIGGVQEWASQIGDGMGASTQTGGGQEWASQIGDGMGASTQKGGGQEWASQIGNGMGASKQIGGGHGDASQIEGSHRDAPQIGGGFVAASHIEQALGSLPDTSAFGAKENSELTRNSIAPTITRRFSTHFDNPGSRVRRSVDICLTGNNVKIGFDINLDLTQEMRKFSSLRSTKYKFDNFAITPIIIMNKHKRNRNSGHDEIINKRKFNITFQTDGCSYSGRHLDYISIDERTRSSESIALIAFEKPISVETKAYVRVYDSNGVMCQPSCLVSKSTYKGCSGLIKITSDNPQNHYSRKTNVRHVESADDTCSEPDYENEDDDYAFTVHGNQGKVSKFTVNVGGIDVPVVIDSGATVNIIDRTLWEHLKKNKIKCESKTSSKNLYADGVGKLVDFQLKIPIDKSIQPVIQPLRRIPYHLRGKLEEKLNELVEQDIIEAVNGPSQWTSPIVVVPKKNGDIRICVDMRRANLAVMRERYPIPTVDEVIQDLNQSKVFSKLDIKLAYHQIELTPESRQITCFMTHKGIFRYKRLMFGINCAPEMYNKVMSQVFQGLEGVRNIFDDVVVYGSTSNEHNDRLDAVLQRLEERGLTLNIVKCKFNMANIEFMGHMLSEHGIGVSQSKVEAIVNARRPESVSEIRSFLGLVNFVGRFIPNLATVAEPLHRLLHKETKFQWGPEQNDSFEKLKKGLVDASDLSYFSLKAKTQVIADASPVGLGAVLVQKQNDEYKVICYASRSLTTIERKYSQTEKEALGLVWACERFHMYLLGHDFELLTDHRPLEFIFSPKSKPCARVERWMLRMQPFKYVVKYIPGSQNIADSLSRLLVVPKNESKQGEINQAEEYIRFVASESTPNAVKIEDVDKMLLNDKEL</sequence>
<dbReference type="InterPro" id="IPR001969">
    <property type="entry name" value="Aspartic_peptidase_AS"/>
</dbReference>
<evidence type="ECO:0000256" key="3">
    <source>
        <dbReference type="ARBA" id="ARBA00022722"/>
    </source>
</evidence>
<dbReference type="FunFam" id="3.10.10.10:FF:000003">
    <property type="entry name" value="Retrovirus-related Pol polyprotein from transposon 297-like Protein"/>
    <property type="match status" value="1"/>
</dbReference>
<keyword evidence="2" id="KW-0548">Nucleotidyltransferase</keyword>
<dbReference type="FunFam" id="3.30.70.270:FF:000026">
    <property type="entry name" value="Transposon Ty3-G Gag-Pol polyprotein"/>
    <property type="match status" value="1"/>
</dbReference>
<keyword evidence="4" id="KW-0255">Endonuclease</keyword>
<keyword evidence="10" id="KW-1185">Reference proteome</keyword>
<dbReference type="Pfam" id="PF00078">
    <property type="entry name" value="RVT_1"/>
    <property type="match status" value="1"/>
</dbReference>
<dbReference type="InterPro" id="IPR050951">
    <property type="entry name" value="Retrovirus_Pol_polyprotein"/>
</dbReference>
<evidence type="ECO:0000256" key="6">
    <source>
        <dbReference type="ARBA" id="ARBA00022918"/>
    </source>
</evidence>
<dbReference type="CDD" id="cd01647">
    <property type="entry name" value="RT_LTR"/>
    <property type="match status" value="1"/>
</dbReference>
<dbReference type="GO" id="GO:0004519">
    <property type="term" value="F:endonuclease activity"/>
    <property type="evidence" value="ECO:0007669"/>
    <property type="project" value="UniProtKB-KW"/>
</dbReference>
<dbReference type="GO" id="GO:0004190">
    <property type="term" value="F:aspartic-type endopeptidase activity"/>
    <property type="evidence" value="ECO:0007669"/>
    <property type="project" value="InterPro"/>
</dbReference>
<feature type="domain" description="Reverse transcriptase" evidence="8">
    <location>
        <begin position="478"/>
        <end position="655"/>
    </location>
</feature>
<keyword evidence="6" id="KW-0695">RNA-directed DNA polymerase</keyword>
<comment type="caution">
    <text evidence="9">The sequence shown here is derived from an EMBL/GenBank/DDBJ whole genome shotgun (WGS) entry which is preliminary data.</text>
</comment>